<protein>
    <submittedName>
        <fullName evidence="2">Uncharacterized protein</fullName>
    </submittedName>
</protein>
<feature type="region of interest" description="Disordered" evidence="1">
    <location>
        <begin position="1"/>
        <end position="43"/>
    </location>
</feature>
<evidence type="ECO:0000256" key="1">
    <source>
        <dbReference type="SAM" id="MobiDB-lite"/>
    </source>
</evidence>
<name>A0A8S5NQW0_9CAUD</name>
<reference evidence="2" key="1">
    <citation type="journal article" date="2021" name="Proc. Natl. Acad. Sci. U.S.A.">
        <title>A Catalog of Tens of Thousands of Viruses from Human Metagenomes Reveals Hidden Associations with Chronic Diseases.</title>
        <authorList>
            <person name="Tisza M.J."/>
            <person name="Buck C.B."/>
        </authorList>
    </citation>
    <scope>NUCLEOTIDE SEQUENCE</scope>
    <source>
        <strain evidence="2">CtSP74</strain>
    </source>
</reference>
<evidence type="ECO:0000313" key="2">
    <source>
        <dbReference type="EMBL" id="DAD96600.1"/>
    </source>
</evidence>
<accession>A0A8S5NQW0</accession>
<sequence>MFFKKDPEKERLKQERKQKELELKEQKKKEKEELKVKSKEKSEENKIRREEFKKTLTLRGLIIDEITESFKINTDYFKVFKFNELTDYKVIEDGAKVAQGGVSIGRVAAGGLLLGGTGMIIGGLTGKKKLEDQVTELTIEFTVTGLNEGTYKINLIDKPVKKDSITYRGTTVQAKEILEFFDKISNVQ</sequence>
<organism evidence="2">
    <name type="scientific">Siphoviridae sp. ctSP74</name>
    <dbReference type="NCBI Taxonomy" id="2826343"/>
    <lineage>
        <taxon>Viruses</taxon>
        <taxon>Duplodnaviria</taxon>
        <taxon>Heunggongvirae</taxon>
        <taxon>Uroviricota</taxon>
        <taxon>Caudoviricetes</taxon>
    </lineage>
</organism>
<dbReference type="EMBL" id="BK015221">
    <property type="protein sequence ID" value="DAD96600.1"/>
    <property type="molecule type" value="Genomic_DNA"/>
</dbReference>
<proteinExistence type="predicted"/>